<evidence type="ECO:0000313" key="4">
    <source>
        <dbReference type="EMBL" id="NMP31421.1"/>
    </source>
</evidence>
<dbReference type="Gene3D" id="3.40.50.300">
    <property type="entry name" value="P-loop containing nucleotide triphosphate hydrolases"/>
    <property type="match status" value="1"/>
</dbReference>
<gene>
    <name evidence="4" type="ORF">HII17_07590</name>
</gene>
<dbReference type="PANTHER" id="PTHR11669:SF8">
    <property type="entry name" value="DNA POLYMERASE III SUBUNIT DELTA"/>
    <property type="match status" value="1"/>
</dbReference>
<keyword evidence="5" id="KW-1185">Reference proteome</keyword>
<comment type="catalytic activity">
    <reaction evidence="3">
        <text>DNA(n) + a 2'-deoxyribonucleoside 5'-triphosphate = DNA(n+1) + diphosphate</text>
        <dbReference type="Rhea" id="RHEA:22508"/>
        <dbReference type="Rhea" id="RHEA-COMP:17339"/>
        <dbReference type="Rhea" id="RHEA-COMP:17340"/>
        <dbReference type="ChEBI" id="CHEBI:33019"/>
        <dbReference type="ChEBI" id="CHEBI:61560"/>
        <dbReference type="ChEBI" id="CHEBI:173112"/>
        <dbReference type="EC" id="2.7.7.7"/>
    </reaction>
</comment>
<dbReference type="AlphaFoldDB" id="A0A7Y0LBL1"/>
<comment type="caution">
    <text evidence="4">The sequence shown here is derived from an EMBL/GenBank/DDBJ whole genome shotgun (WGS) entry which is preliminary data.</text>
</comment>
<accession>A0A7Y0LBL1</accession>
<dbReference type="RefSeq" id="WP_169074736.1">
    <property type="nucleotide sequence ID" value="NZ_JABBXH010000002.1"/>
</dbReference>
<proteinExistence type="predicted"/>
<evidence type="ECO:0000256" key="2">
    <source>
        <dbReference type="ARBA" id="ARBA00022932"/>
    </source>
</evidence>
<dbReference type="InterPro" id="IPR050238">
    <property type="entry name" value="DNA_Rep/Repair_Clamp_Loader"/>
</dbReference>
<evidence type="ECO:0000256" key="3">
    <source>
        <dbReference type="ARBA" id="ARBA00049244"/>
    </source>
</evidence>
<dbReference type="InterPro" id="IPR027417">
    <property type="entry name" value="P-loop_NTPase"/>
</dbReference>
<dbReference type="GO" id="GO:0006261">
    <property type="term" value="P:DNA-templated DNA replication"/>
    <property type="evidence" value="ECO:0007669"/>
    <property type="project" value="TreeGrafter"/>
</dbReference>
<reference evidence="4 5" key="1">
    <citation type="submission" date="2020-04" db="EMBL/GenBank/DDBJ databases">
        <title>Thalassotalea sp. M1531, isolated from the surface of marine red alga.</title>
        <authorList>
            <person name="Pang L."/>
            <person name="Lu D.-C."/>
        </authorList>
    </citation>
    <scope>NUCLEOTIDE SEQUENCE [LARGE SCALE GENOMIC DNA]</scope>
    <source>
        <strain evidence="4 5">M1531</strain>
    </source>
</reference>
<evidence type="ECO:0000256" key="1">
    <source>
        <dbReference type="ARBA" id="ARBA00012417"/>
    </source>
</evidence>
<dbReference type="GO" id="GO:0003887">
    <property type="term" value="F:DNA-directed DNA polymerase activity"/>
    <property type="evidence" value="ECO:0007669"/>
    <property type="project" value="UniProtKB-KW"/>
</dbReference>
<keyword evidence="2" id="KW-0239">DNA-directed DNA polymerase</keyword>
<dbReference type="PANTHER" id="PTHR11669">
    <property type="entry name" value="REPLICATION FACTOR C / DNA POLYMERASE III GAMMA-TAU SUBUNIT"/>
    <property type="match status" value="1"/>
</dbReference>
<dbReference type="SUPFAM" id="SSF52540">
    <property type="entry name" value="P-loop containing nucleoside triphosphate hydrolases"/>
    <property type="match status" value="1"/>
</dbReference>
<keyword evidence="2" id="KW-0548">Nucleotidyltransferase</keyword>
<name>A0A7Y0LBL1_9GAMM</name>
<keyword evidence="2" id="KW-0808">Transferase</keyword>
<organism evidence="4 5">
    <name type="scientific">Thalassotalea algicola</name>
    <dbReference type="NCBI Taxonomy" id="2716224"/>
    <lineage>
        <taxon>Bacteria</taxon>
        <taxon>Pseudomonadati</taxon>
        <taxon>Pseudomonadota</taxon>
        <taxon>Gammaproteobacteria</taxon>
        <taxon>Alteromonadales</taxon>
        <taxon>Colwelliaceae</taxon>
        <taxon>Thalassotalea</taxon>
    </lineage>
</organism>
<dbReference type="Proteomes" id="UP000568664">
    <property type="component" value="Unassembled WGS sequence"/>
</dbReference>
<dbReference type="Pfam" id="PF13177">
    <property type="entry name" value="DNA_pol3_delta2"/>
    <property type="match status" value="1"/>
</dbReference>
<dbReference type="EMBL" id="JABBXH010000002">
    <property type="protein sequence ID" value="NMP31421.1"/>
    <property type="molecule type" value="Genomic_DNA"/>
</dbReference>
<evidence type="ECO:0000313" key="5">
    <source>
        <dbReference type="Proteomes" id="UP000568664"/>
    </source>
</evidence>
<dbReference type="EC" id="2.7.7.7" evidence="1"/>
<protein>
    <recommendedName>
        <fullName evidence="1">DNA-directed DNA polymerase</fullName>
        <ecNumber evidence="1">2.7.7.7</ecNumber>
    </recommendedName>
</protein>
<sequence length="316" mass="35671">MHNEEYSWLAPHQSRLSTQIKQQKLPHALLITGAKGAGKSRLANWLSQTIQCQQIYQDQTGVLLPCGVCKHCQLQKSQTFPDIVVIEEADSTISVDNIRAVTRFFETKSQIAQRKVVLINTVENMTVSAANALLKTLEEPNEGNLLILTTEHLEHLLPTIISRCQRVELRPQLEEQFTQGTLSEPYANTSYLPELKDSEVQQAYRTFLDAFIQCLTNPAGIISFEQQLNSSERTLIWLERIVTHLMRAKSGWQTPQELAEEYNLAANKLDNDSLLAIFQLILAANKQVKEYSQVNSAMLKQQLIVDLAEIIAGIES</sequence>